<dbReference type="EMBL" id="JAUSUT010000001">
    <property type="protein sequence ID" value="MDQ0379295.1"/>
    <property type="molecule type" value="Genomic_DNA"/>
</dbReference>
<evidence type="ECO:0000313" key="3">
    <source>
        <dbReference type="Proteomes" id="UP001229651"/>
    </source>
</evidence>
<feature type="transmembrane region" description="Helical" evidence="1">
    <location>
        <begin position="65"/>
        <end position="83"/>
    </location>
</feature>
<feature type="transmembrane region" description="Helical" evidence="1">
    <location>
        <begin position="40"/>
        <end position="58"/>
    </location>
</feature>
<evidence type="ECO:0000313" key="2">
    <source>
        <dbReference type="EMBL" id="MDQ0379295.1"/>
    </source>
</evidence>
<reference evidence="2 3" key="1">
    <citation type="submission" date="2023-07" db="EMBL/GenBank/DDBJ databases">
        <title>Sequencing the genomes of 1000 actinobacteria strains.</title>
        <authorList>
            <person name="Klenk H.-P."/>
        </authorList>
    </citation>
    <scope>NUCLEOTIDE SEQUENCE [LARGE SCALE GENOMIC DNA]</scope>
    <source>
        <strain evidence="2 3">DSM 45805</strain>
    </source>
</reference>
<sequence length="290" mass="32740">MIRRLLLVFLGAAAVCLVPWIVYLAHTLPDHFDTAQWRVAWVGFDVALVCCFAAAAWLGLRRRRAAVPLLAATAALLVCDAWFDVVLDWASPDRWVSLALAVCAELPIAALLVVTARKLLSGDMRPRALTLTDIEIRSDPGHDEVLRELPATTDELTRRLGADAAGRVAVLAEAGYVRRRWDGRWHALPQNTTEPKPAEFTGTHQRRVTEYLDRKYDRELELLAWAARNRDEFGPWATAYRGVASLTEPELRRLEAEYQDLVARYCRLRHRPAPQAREVTVRLYAFPLPG</sequence>
<dbReference type="Proteomes" id="UP001229651">
    <property type="component" value="Unassembled WGS sequence"/>
</dbReference>
<organism evidence="2 3">
    <name type="scientific">Amycolatopsis thermophila</name>
    <dbReference type="NCBI Taxonomy" id="206084"/>
    <lineage>
        <taxon>Bacteria</taxon>
        <taxon>Bacillati</taxon>
        <taxon>Actinomycetota</taxon>
        <taxon>Actinomycetes</taxon>
        <taxon>Pseudonocardiales</taxon>
        <taxon>Pseudonocardiaceae</taxon>
        <taxon>Amycolatopsis</taxon>
    </lineage>
</organism>
<accession>A0ABU0EVF1</accession>
<evidence type="ECO:0000256" key="1">
    <source>
        <dbReference type="SAM" id="Phobius"/>
    </source>
</evidence>
<name>A0ABU0EVF1_9PSEU</name>
<comment type="caution">
    <text evidence="2">The sequence shown here is derived from an EMBL/GenBank/DDBJ whole genome shotgun (WGS) entry which is preliminary data.</text>
</comment>
<protein>
    <submittedName>
        <fullName evidence="2">Uncharacterized protein</fullName>
    </submittedName>
</protein>
<keyword evidence="1" id="KW-0472">Membrane</keyword>
<keyword evidence="1" id="KW-0812">Transmembrane</keyword>
<gene>
    <name evidence="2" type="ORF">FB470_003289</name>
</gene>
<proteinExistence type="predicted"/>
<keyword evidence="1" id="KW-1133">Transmembrane helix</keyword>
<keyword evidence="3" id="KW-1185">Reference proteome</keyword>
<dbReference type="RefSeq" id="WP_306992545.1">
    <property type="nucleotide sequence ID" value="NZ_JAUSUT010000001.1"/>
</dbReference>
<feature type="transmembrane region" description="Helical" evidence="1">
    <location>
        <begin position="95"/>
        <end position="116"/>
    </location>
</feature>